<dbReference type="EMBL" id="RRYP01004962">
    <property type="protein sequence ID" value="TNV82437.1"/>
    <property type="molecule type" value="Genomic_DNA"/>
</dbReference>
<organism evidence="1 2">
    <name type="scientific">Halteria grandinella</name>
    <dbReference type="NCBI Taxonomy" id="5974"/>
    <lineage>
        <taxon>Eukaryota</taxon>
        <taxon>Sar</taxon>
        <taxon>Alveolata</taxon>
        <taxon>Ciliophora</taxon>
        <taxon>Intramacronucleata</taxon>
        <taxon>Spirotrichea</taxon>
        <taxon>Stichotrichia</taxon>
        <taxon>Sporadotrichida</taxon>
        <taxon>Halteriidae</taxon>
        <taxon>Halteria</taxon>
    </lineage>
</organism>
<dbReference type="AlphaFoldDB" id="A0A8J8NVK3"/>
<evidence type="ECO:0000313" key="1">
    <source>
        <dbReference type="EMBL" id="TNV82437.1"/>
    </source>
</evidence>
<evidence type="ECO:0000313" key="2">
    <source>
        <dbReference type="Proteomes" id="UP000785679"/>
    </source>
</evidence>
<reference evidence="1" key="1">
    <citation type="submission" date="2019-06" db="EMBL/GenBank/DDBJ databases">
        <authorList>
            <person name="Zheng W."/>
        </authorList>
    </citation>
    <scope>NUCLEOTIDE SEQUENCE</scope>
    <source>
        <strain evidence="1">QDHG01</strain>
    </source>
</reference>
<keyword evidence="2" id="KW-1185">Reference proteome</keyword>
<sequence>MWQLSSGPYTHLKVPQPSYPYTNSTYPTTSSMGGETQQVFNKSLPTPRHLAYNDDERMSFEPSNQGFVIPQFQQQQSESAFKRVCVQSKLNVSSTSSISLRQQQQEEQSSFAKRKLIKTNEEDALPLETKRSDFLRMSGVSTKIDSTKRLTTKKQREGLKMNLCNEFSQITSQDFFLNESVASKENSKVYESYMQQQPINQKNTIQRPQTANMYDRMPQGQLLTRKKLTTIDDLEEENRAFLQGMIEPAYLAHRPITPKLDQSRFLPFSSSLNQRSHQYPPTKSAFTPIVRNTSSSTLRSSFVRK</sequence>
<protein>
    <submittedName>
        <fullName evidence="1">Uncharacterized protein</fullName>
    </submittedName>
</protein>
<dbReference type="Proteomes" id="UP000785679">
    <property type="component" value="Unassembled WGS sequence"/>
</dbReference>
<name>A0A8J8NVK3_HALGN</name>
<comment type="caution">
    <text evidence="1">The sequence shown here is derived from an EMBL/GenBank/DDBJ whole genome shotgun (WGS) entry which is preliminary data.</text>
</comment>
<proteinExistence type="predicted"/>
<accession>A0A8J8NVK3</accession>
<gene>
    <name evidence="1" type="ORF">FGO68_gene8162</name>
</gene>